<evidence type="ECO:0000256" key="6">
    <source>
        <dbReference type="ARBA" id="ARBA00023136"/>
    </source>
</evidence>
<gene>
    <name evidence="12" type="ORF">LTRI10_LOCUS50538</name>
</gene>
<feature type="binding site" evidence="9">
    <location>
        <position position="116"/>
    </location>
    <ligand>
        <name>UDP-alpha-D-glucose</name>
        <dbReference type="ChEBI" id="CHEBI:58885"/>
    </ligand>
</feature>
<feature type="binding site" evidence="9">
    <location>
        <position position="145"/>
    </location>
    <ligand>
        <name>UDP-alpha-D-glucose</name>
        <dbReference type="ChEBI" id="CHEBI:58885"/>
    </ligand>
</feature>
<dbReference type="GO" id="GO:0071555">
    <property type="term" value="P:cell wall organization"/>
    <property type="evidence" value="ECO:0007669"/>
    <property type="project" value="UniProtKB-KW"/>
</dbReference>
<evidence type="ECO:0000256" key="4">
    <source>
        <dbReference type="ARBA" id="ARBA00022692"/>
    </source>
</evidence>
<feature type="transmembrane region" description="Helical" evidence="11">
    <location>
        <begin position="699"/>
        <end position="717"/>
    </location>
</feature>
<evidence type="ECO:0008006" key="14">
    <source>
        <dbReference type="Google" id="ProtNLM"/>
    </source>
</evidence>
<dbReference type="GO" id="GO:0016760">
    <property type="term" value="F:cellulose synthase (UDP-forming) activity"/>
    <property type="evidence" value="ECO:0007669"/>
    <property type="project" value="InterPro"/>
</dbReference>
<evidence type="ECO:0000313" key="12">
    <source>
        <dbReference type="EMBL" id="CAL1411164.1"/>
    </source>
</evidence>
<proteinExistence type="predicted"/>
<accession>A0AAV2GKG5</accession>
<dbReference type="PANTHER" id="PTHR13301">
    <property type="entry name" value="X-BOX TRANSCRIPTION FACTOR-RELATED"/>
    <property type="match status" value="1"/>
</dbReference>
<keyword evidence="13" id="KW-1185">Reference proteome</keyword>
<keyword evidence="2" id="KW-0328">Glycosyltransferase</keyword>
<keyword evidence="6 11" id="KW-0472">Membrane</keyword>
<dbReference type="Pfam" id="PF03552">
    <property type="entry name" value="Cellulose_synt"/>
    <property type="match status" value="2"/>
</dbReference>
<sequence>MNSASSPSSQLPLHISTVHTSRATINRFQSLLHLTSIIALLYYRLSEITTAATPSSLFSLFPILAAELILSTIWLCYQAFLWRPVFRTTFPDRLPREEAALPPIDVFVCTTDPEKEPPWEVMNTVVSAMALDYPPGKLSVYVSDDGGSIVTLSSLKAARRFARCWVPFCQRFGIECRCPRAYFSGRPEKKEGDGAGKSLECFEVEKMKVEAKYEEFKCSVAKAVENGAATIATFNPRDHSPTIEVIQDDSSDDEFETGRVKCPLLVYVAREKRPSSPHHFKAGALNVLLRVSGIMTNSPYVLVLDCDMYCNDPTSAKQAMCFHLDPEISHKLAFVQFPQKFHSLSENDIYDGQMRTLFVVRWPGMDGVQGPILSGSGFYIKREALYGNVSKKDIPQLKQCFGDSNDFISFVKQSNRHNLIPGAEVPIDLLEEAHFLAQCSYERETSWGKEIGFRYESVVEDYFTGFMLHCKGWTSVYCTPSTPAFLGSSPTNLNDTLVQNGRWNSGLFEVVLSKFSPLIYGMSQKMSLLQTLCYGYCALQPLYSFPVWCLSTLPQLFLLNGKSLYPSVSSPWFMVFALIFISSSLGHLRDVLVTGGSIQIWWNEQKLWMIKSVTAYTYGCLDAILTSVGARKASFIPTSKVVDDEEVKLYKMGKLNFNTSPMFLTPIVTLVVLNALALFGGIARISIFVGSWKQMCGQVLLSVYIFVMSMPVIEGILWRKDHGRVPSSVTLFSLLLALTICLGSIALLN</sequence>
<feature type="transmembrane region" description="Helical" evidence="11">
    <location>
        <begin position="729"/>
        <end position="748"/>
    </location>
</feature>
<evidence type="ECO:0000256" key="7">
    <source>
        <dbReference type="ARBA" id="ARBA00023316"/>
    </source>
</evidence>
<dbReference type="SUPFAM" id="SSF53448">
    <property type="entry name" value="Nucleotide-diphospho-sugar transferases"/>
    <property type="match status" value="1"/>
</dbReference>
<protein>
    <recommendedName>
        <fullName evidence="14">Cellulose synthase-like protein G2</fullName>
    </recommendedName>
</protein>
<evidence type="ECO:0000256" key="10">
    <source>
        <dbReference type="PIRSR" id="PIRSR605150-3"/>
    </source>
</evidence>
<dbReference type="GO" id="GO:0012505">
    <property type="term" value="C:endomembrane system"/>
    <property type="evidence" value="ECO:0007669"/>
    <property type="project" value="UniProtKB-SubCell"/>
</dbReference>
<evidence type="ECO:0000256" key="2">
    <source>
        <dbReference type="ARBA" id="ARBA00022676"/>
    </source>
</evidence>
<keyword evidence="3" id="KW-0808">Transferase</keyword>
<feature type="active site" evidence="8">
    <location>
        <position position="145"/>
    </location>
</feature>
<evidence type="ECO:0000313" key="13">
    <source>
        <dbReference type="Proteomes" id="UP001497516"/>
    </source>
</evidence>
<dbReference type="Gene3D" id="3.90.550.10">
    <property type="entry name" value="Spore Coat Polysaccharide Biosynthesis Protein SpsA, Chain A"/>
    <property type="match status" value="2"/>
</dbReference>
<comment type="subcellular location">
    <subcellularLocation>
        <location evidence="1">Endomembrane system</location>
        <topology evidence="1">Multi-pass membrane protein</topology>
    </subcellularLocation>
</comment>
<evidence type="ECO:0000256" key="8">
    <source>
        <dbReference type="PIRSR" id="PIRSR605150-1"/>
    </source>
</evidence>
<feature type="active site" evidence="8">
    <location>
        <position position="461"/>
    </location>
</feature>
<keyword evidence="7" id="KW-0961">Cell wall biogenesis/degradation</keyword>
<dbReference type="GO" id="GO:0030244">
    <property type="term" value="P:cellulose biosynthetic process"/>
    <property type="evidence" value="ECO:0007669"/>
    <property type="project" value="InterPro"/>
</dbReference>
<feature type="binding site" evidence="10">
    <location>
        <position position="281"/>
    </location>
    <ligand>
        <name>Mn(2+)</name>
        <dbReference type="ChEBI" id="CHEBI:29035"/>
    </ligand>
</feature>
<keyword evidence="4 11" id="KW-0812">Transmembrane</keyword>
<feature type="transmembrane region" description="Helical" evidence="11">
    <location>
        <begin position="662"/>
        <end position="687"/>
    </location>
</feature>
<dbReference type="InterPro" id="IPR029044">
    <property type="entry name" value="Nucleotide-diphossugar_trans"/>
</dbReference>
<feature type="binding site" evidence="10">
    <location>
        <position position="305"/>
    </location>
    <ligand>
        <name>Mn(2+)</name>
        <dbReference type="ChEBI" id="CHEBI:29035"/>
    </ligand>
</feature>
<dbReference type="InterPro" id="IPR005150">
    <property type="entry name" value="Cellulose_synth"/>
</dbReference>
<evidence type="ECO:0000256" key="5">
    <source>
        <dbReference type="ARBA" id="ARBA00022989"/>
    </source>
</evidence>
<evidence type="ECO:0000256" key="9">
    <source>
        <dbReference type="PIRSR" id="PIRSR605150-2"/>
    </source>
</evidence>
<dbReference type="Proteomes" id="UP001497516">
    <property type="component" value="Chromosome 9"/>
</dbReference>
<keyword evidence="5 11" id="KW-1133">Transmembrane helix</keyword>
<dbReference type="EMBL" id="OZ034822">
    <property type="protein sequence ID" value="CAL1411164.1"/>
    <property type="molecule type" value="Genomic_DNA"/>
</dbReference>
<dbReference type="GO" id="GO:0016020">
    <property type="term" value="C:membrane"/>
    <property type="evidence" value="ECO:0007669"/>
    <property type="project" value="InterPro"/>
</dbReference>
<feature type="binding site" evidence="9">
    <location>
        <position position="115"/>
    </location>
    <ligand>
        <name>UDP-alpha-D-glucose</name>
        <dbReference type="ChEBI" id="CHEBI:58885"/>
    </ligand>
</feature>
<name>A0AAV2GKG5_9ROSI</name>
<dbReference type="AlphaFoldDB" id="A0AAV2GKG5"/>
<reference evidence="12 13" key="1">
    <citation type="submission" date="2024-04" db="EMBL/GenBank/DDBJ databases">
        <authorList>
            <person name="Fracassetti M."/>
        </authorList>
    </citation>
    <scope>NUCLEOTIDE SEQUENCE [LARGE SCALE GENOMIC DNA]</scope>
</reference>
<organism evidence="12 13">
    <name type="scientific">Linum trigynum</name>
    <dbReference type="NCBI Taxonomy" id="586398"/>
    <lineage>
        <taxon>Eukaryota</taxon>
        <taxon>Viridiplantae</taxon>
        <taxon>Streptophyta</taxon>
        <taxon>Embryophyta</taxon>
        <taxon>Tracheophyta</taxon>
        <taxon>Spermatophyta</taxon>
        <taxon>Magnoliopsida</taxon>
        <taxon>eudicotyledons</taxon>
        <taxon>Gunneridae</taxon>
        <taxon>Pentapetalae</taxon>
        <taxon>rosids</taxon>
        <taxon>fabids</taxon>
        <taxon>Malpighiales</taxon>
        <taxon>Linaceae</taxon>
        <taxon>Linum</taxon>
    </lineage>
</organism>
<evidence type="ECO:0000256" key="11">
    <source>
        <dbReference type="SAM" id="Phobius"/>
    </source>
</evidence>
<evidence type="ECO:0000256" key="3">
    <source>
        <dbReference type="ARBA" id="ARBA00022679"/>
    </source>
</evidence>
<evidence type="ECO:0000256" key="1">
    <source>
        <dbReference type="ARBA" id="ARBA00004127"/>
    </source>
</evidence>